<feature type="non-terminal residue" evidence="11">
    <location>
        <position position="1"/>
    </location>
</feature>
<keyword evidence="6" id="KW-0999">Mitochondrion inner membrane</keyword>
<dbReference type="InterPro" id="IPR008027">
    <property type="entry name" value="QCR9"/>
</dbReference>
<dbReference type="GO" id="GO:0006122">
    <property type="term" value="P:mitochondrial electron transport, ubiquinol to cytochrome c"/>
    <property type="evidence" value="ECO:0007669"/>
    <property type="project" value="InterPro"/>
</dbReference>
<protein>
    <submittedName>
        <fullName evidence="11">Uncharacterized protein</fullName>
    </submittedName>
</protein>
<evidence type="ECO:0000256" key="10">
    <source>
        <dbReference type="ARBA" id="ARBA00023136"/>
    </source>
</evidence>
<gene>
    <name evidence="11" type="ORF">CHLNCDRAFT_23025</name>
</gene>
<evidence type="ECO:0000313" key="11">
    <source>
        <dbReference type="EMBL" id="EFN55831.1"/>
    </source>
</evidence>
<dbReference type="AlphaFoldDB" id="E1ZE92"/>
<dbReference type="InParanoid" id="E1ZE92"/>
<dbReference type="Pfam" id="PF05365">
    <property type="entry name" value="UCR_UQCRX_QCR9"/>
    <property type="match status" value="1"/>
</dbReference>
<dbReference type="GeneID" id="17355230"/>
<keyword evidence="3" id="KW-0813">Transport</keyword>
<dbReference type="GO" id="GO:0005743">
    <property type="term" value="C:mitochondrial inner membrane"/>
    <property type="evidence" value="ECO:0007669"/>
    <property type="project" value="UniProtKB-SubCell"/>
</dbReference>
<evidence type="ECO:0000256" key="5">
    <source>
        <dbReference type="ARBA" id="ARBA00022692"/>
    </source>
</evidence>
<keyword evidence="12" id="KW-1185">Reference proteome</keyword>
<dbReference type="KEGG" id="cvr:CHLNCDRAFT_23025"/>
<dbReference type="Proteomes" id="UP000008141">
    <property type="component" value="Unassembled WGS sequence"/>
</dbReference>
<dbReference type="EMBL" id="GL433843">
    <property type="protein sequence ID" value="EFN55831.1"/>
    <property type="molecule type" value="Genomic_DNA"/>
</dbReference>
<dbReference type="Gene3D" id="1.20.5.260">
    <property type="entry name" value="Cytochrome b-c1 complex subunit 9"/>
    <property type="match status" value="1"/>
</dbReference>
<dbReference type="GO" id="GO:0045275">
    <property type="term" value="C:respiratory chain complex III"/>
    <property type="evidence" value="ECO:0007669"/>
    <property type="project" value="InterPro"/>
</dbReference>
<dbReference type="PANTHER" id="PTHR12980:SF0">
    <property type="entry name" value="CYTOCHROME B-C1 COMPLEX SUBUNIT 9"/>
    <property type="match status" value="1"/>
</dbReference>
<reference evidence="11 12" key="1">
    <citation type="journal article" date="2010" name="Plant Cell">
        <title>The Chlorella variabilis NC64A genome reveals adaptation to photosymbiosis, coevolution with viruses, and cryptic sex.</title>
        <authorList>
            <person name="Blanc G."/>
            <person name="Duncan G."/>
            <person name="Agarkova I."/>
            <person name="Borodovsky M."/>
            <person name="Gurnon J."/>
            <person name="Kuo A."/>
            <person name="Lindquist E."/>
            <person name="Lucas S."/>
            <person name="Pangilinan J."/>
            <person name="Polle J."/>
            <person name="Salamov A."/>
            <person name="Terry A."/>
            <person name="Yamada T."/>
            <person name="Dunigan D.D."/>
            <person name="Grigoriev I.V."/>
            <person name="Claverie J.M."/>
            <person name="Van Etten J.L."/>
        </authorList>
    </citation>
    <scope>NUCLEOTIDE SEQUENCE [LARGE SCALE GENOMIC DNA]</scope>
    <source>
        <strain evidence="11 12">NC64A</strain>
    </source>
</reference>
<name>E1ZE92_CHLVA</name>
<evidence type="ECO:0000256" key="9">
    <source>
        <dbReference type="ARBA" id="ARBA00023128"/>
    </source>
</evidence>
<dbReference type="STRING" id="554065.E1ZE92"/>
<keyword evidence="9" id="KW-0496">Mitochondrion</keyword>
<evidence type="ECO:0000256" key="7">
    <source>
        <dbReference type="ARBA" id="ARBA00022982"/>
    </source>
</evidence>
<dbReference type="OrthoDB" id="44067at2759"/>
<evidence type="ECO:0000313" key="12">
    <source>
        <dbReference type="Proteomes" id="UP000008141"/>
    </source>
</evidence>
<evidence type="ECO:0000256" key="4">
    <source>
        <dbReference type="ARBA" id="ARBA00022660"/>
    </source>
</evidence>
<evidence type="ECO:0000256" key="2">
    <source>
        <dbReference type="ARBA" id="ARBA00007856"/>
    </source>
</evidence>
<comment type="similarity">
    <text evidence="2">Belongs to the UQCR10/QCR9 family.</text>
</comment>
<keyword evidence="5" id="KW-0812">Transmembrane</keyword>
<keyword evidence="10" id="KW-0472">Membrane</keyword>
<comment type="subcellular location">
    <subcellularLocation>
        <location evidence="1">Mitochondrion inner membrane</location>
        <topology evidence="1">Single-pass membrane protein</topology>
    </subcellularLocation>
</comment>
<evidence type="ECO:0000256" key="6">
    <source>
        <dbReference type="ARBA" id="ARBA00022792"/>
    </source>
</evidence>
<keyword evidence="8" id="KW-1133">Transmembrane helix</keyword>
<dbReference type="SUPFAM" id="SSF81514">
    <property type="entry name" value="Subunit X (non-heme 7 kDa protein) of cytochrome bc1 complex (Ubiquinol-cytochrome c reductase)"/>
    <property type="match status" value="1"/>
</dbReference>
<accession>E1ZE92</accession>
<evidence type="ECO:0000256" key="1">
    <source>
        <dbReference type="ARBA" id="ARBA00004434"/>
    </source>
</evidence>
<dbReference type="PANTHER" id="PTHR12980">
    <property type="entry name" value="UBIQUINOL-CYTOCHROME C REDUCTASE COMPLEX, SUBUNIT X"/>
    <property type="match status" value="1"/>
</dbReference>
<evidence type="ECO:0000256" key="3">
    <source>
        <dbReference type="ARBA" id="ARBA00022448"/>
    </source>
</evidence>
<dbReference type="RefSeq" id="XP_005847933.1">
    <property type="nucleotide sequence ID" value="XM_005847871.1"/>
</dbReference>
<keyword evidence="7" id="KW-0249">Electron transport</keyword>
<keyword evidence="4" id="KW-0679">Respiratory chain</keyword>
<organism evidence="12">
    <name type="scientific">Chlorella variabilis</name>
    <name type="common">Green alga</name>
    <dbReference type="NCBI Taxonomy" id="554065"/>
    <lineage>
        <taxon>Eukaryota</taxon>
        <taxon>Viridiplantae</taxon>
        <taxon>Chlorophyta</taxon>
        <taxon>core chlorophytes</taxon>
        <taxon>Trebouxiophyceae</taxon>
        <taxon>Chlorellales</taxon>
        <taxon>Chlorellaceae</taxon>
        <taxon>Chlorella clade</taxon>
        <taxon>Chlorella</taxon>
    </lineage>
</organism>
<evidence type="ECO:0000256" key="8">
    <source>
        <dbReference type="ARBA" id="ARBA00022989"/>
    </source>
</evidence>
<sequence>QTFVRRNSVYVATIIVGAFVGEKAVHAIGDGLWESNNQGVRTQPLRCTVRCGAWPSLGWQARACAHGGSEYAMPAWLQMCCLSPALTRCLPRLCMSVLRRSCSST</sequence>
<proteinExistence type="inferred from homology"/>
<dbReference type="InterPro" id="IPR036656">
    <property type="entry name" value="QCR9_sf"/>
</dbReference>